<name>A0A9P6DVX3_9AGAM</name>
<keyword evidence="4" id="KW-1185">Reference proteome</keyword>
<feature type="compositionally biased region" description="Low complexity" evidence="1">
    <location>
        <begin position="95"/>
        <end position="125"/>
    </location>
</feature>
<dbReference type="Pfam" id="PF12456">
    <property type="entry name" value="hSac2"/>
    <property type="match status" value="1"/>
</dbReference>
<dbReference type="AlphaFoldDB" id="A0A9P6DVX3"/>
<reference evidence="3" key="1">
    <citation type="journal article" date="2020" name="Nat. Commun.">
        <title>Large-scale genome sequencing of mycorrhizal fungi provides insights into the early evolution of symbiotic traits.</title>
        <authorList>
            <person name="Miyauchi S."/>
            <person name="Kiss E."/>
            <person name="Kuo A."/>
            <person name="Drula E."/>
            <person name="Kohler A."/>
            <person name="Sanchez-Garcia M."/>
            <person name="Morin E."/>
            <person name="Andreopoulos B."/>
            <person name="Barry K.W."/>
            <person name="Bonito G."/>
            <person name="Buee M."/>
            <person name="Carver A."/>
            <person name="Chen C."/>
            <person name="Cichocki N."/>
            <person name="Clum A."/>
            <person name="Culley D."/>
            <person name="Crous P.W."/>
            <person name="Fauchery L."/>
            <person name="Girlanda M."/>
            <person name="Hayes R.D."/>
            <person name="Keri Z."/>
            <person name="LaButti K."/>
            <person name="Lipzen A."/>
            <person name="Lombard V."/>
            <person name="Magnuson J."/>
            <person name="Maillard F."/>
            <person name="Murat C."/>
            <person name="Nolan M."/>
            <person name="Ohm R.A."/>
            <person name="Pangilinan J."/>
            <person name="Pereira M.F."/>
            <person name="Perotto S."/>
            <person name="Peter M."/>
            <person name="Pfister S."/>
            <person name="Riley R."/>
            <person name="Sitrit Y."/>
            <person name="Stielow J.B."/>
            <person name="Szollosi G."/>
            <person name="Zifcakova L."/>
            <person name="Stursova M."/>
            <person name="Spatafora J.W."/>
            <person name="Tedersoo L."/>
            <person name="Vaario L.M."/>
            <person name="Yamada A."/>
            <person name="Yan M."/>
            <person name="Wang P."/>
            <person name="Xu J."/>
            <person name="Bruns T."/>
            <person name="Baldrian P."/>
            <person name="Vilgalys R."/>
            <person name="Dunand C."/>
            <person name="Henrissat B."/>
            <person name="Grigoriev I.V."/>
            <person name="Hibbett D."/>
            <person name="Nagy L.G."/>
            <person name="Martin F.M."/>
        </authorList>
    </citation>
    <scope>NUCLEOTIDE SEQUENCE</scope>
    <source>
        <strain evidence="3">UP504</strain>
    </source>
</reference>
<dbReference type="Proteomes" id="UP000886523">
    <property type="component" value="Unassembled WGS sequence"/>
</dbReference>
<gene>
    <name evidence="3" type="ORF">BS47DRAFT_991317</name>
</gene>
<dbReference type="OrthoDB" id="405996at2759"/>
<organism evidence="3 4">
    <name type="scientific">Hydnum rufescens UP504</name>
    <dbReference type="NCBI Taxonomy" id="1448309"/>
    <lineage>
        <taxon>Eukaryota</taxon>
        <taxon>Fungi</taxon>
        <taxon>Dikarya</taxon>
        <taxon>Basidiomycota</taxon>
        <taxon>Agaricomycotina</taxon>
        <taxon>Agaricomycetes</taxon>
        <taxon>Cantharellales</taxon>
        <taxon>Hydnaceae</taxon>
        <taxon>Hydnum</taxon>
    </lineage>
</organism>
<feature type="domain" description="Inositol phosphatase" evidence="2">
    <location>
        <begin position="20"/>
        <end position="63"/>
    </location>
</feature>
<dbReference type="InterPro" id="IPR022158">
    <property type="entry name" value="Inositol_phosphatase"/>
</dbReference>
<sequence length="183" mass="20246">MRCFRAAFLGLVELRLFAGKVKIFTRIPLGNIVRIEKGAYILSPLQEAGREREQNYGFLVAYRQSDKVETRMTSYTVGNVISGEDPLSSHGAMESSPSQSPSGSPLLTPSAALLPGSSPSSSPQQTERRRNSRRSRQLGSRVGPAPTRNCSQRSNHCQWTTPRKVLNPTWGISLGVWETREDV</sequence>
<evidence type="ECO:0000313" key="4">
    <source>
        <dbReference type="Proteomes" id="UP000886523"/>
    </source>
</evidence>
<dbReference type="EMBL" id="MU128977">
    <property type="protein sequence ID" value="KAF9513129.1"/>
    <property type="molecule type" value="Genomic_DNA"/>
</dbReference>
<comment type="caution">
    <text evidence="3">The sequence shown here is derived from an EMBL/GenBank/DDBJ whole genome shotgun (WGS) entry which is preliminary data.</text>
</comment>
<accession>A0A9P6DVX3</accession>
<protein>
    <recommendedName>
        <fullName evidence="2">Inositol phosphatase domain-containing protein</fullName>
    </recommendedName>
</protein>
<proteinExistence type="predicted"/>
<evidence type="ECO:0000313" key="3">
    <source>
        <dbReference type="EMBL" id="KAF9513129.1"/>
    </source>
</evidence>
<evidence type="ECO:0000256" key="1">
    <source>
        <dbReference type="SAM" id="MobiDB-lite"/>
    </source>
</evidence>
<feature type="region of interest" description="Disordered" evidence="1">
    <location>
        <begin position="83"/>
        <end position="156"/>
    </location>
</feature>
<evidence type="ECO:0000259" key="2">
    <source>
        <dbReference type="Pfam" id="PF12456"/>
    </source>
</evidence>